<dbReference type="OrthoDB" id="1683578at2759"/>
<evidence type="ECO:0000313" key="3">
    <source>
        <dbReference type="EMBL" id="GFS42233.1"/>
    </source>
</evidence>
<organism evidence="3 4">
    <name type="scientific">Actinidia rufa</name>
    <dbReference type="NCBI Taxonomy" id="165716"/>
    <lineage>
        <taxon>Eukaryota</taxon>
        <taxon>Viridiplantae</taxon>
        <taxon>Streptophyta</taxon>
        <taxon>Embryophyta</taxon>
        <taxon>Tracheophyta</taxon>
        <taxon>Spermatophyta</taxon>
        <taxon>Magnoliopsida</taxon>
        <taxon>eudicotyledons</taxon>
        <taxon>Gunneridae</taxon>
        <taxon>Pentapetalae</taxon>
        <taxon>asterids</taxon>
        <taxon>Ericales</taxon>
        <taxon>Actinidiaceae</taxon>
        <taxon>Actinidia</taxon>
    </lineage>
</organism>
<evidence type="ECO:0000313" key="4">
    <source>
        <dbReference type="Proteomes" id="UP000585474"/>
    </source>
</evidence>
<feature type="domain" description="Retrovirus-related Pol polyprotein from transposon TNT 1-94-like beta-barrel" evidence="2">
    <location>
        <begin position="3"/>
        <end position="74"/>
    </location>
</feature>
<accession>A0A7J0DUX4</accession>
<dbReference type="Pfam" id="PF22936">
    <property type="entry name" value="Pol_BBD"/>
    <property type="match status" value="1"/>
</dbReference>
<name>A0A7J0DUX4_9ERIC</name>
<protein>
    <recommendedName>
        <fullName evidence="2">Retrovirus-related Pol polyprotein from transposon TNT 1-94-like beta-barrel domain-containing protein</fullName>
    </recommendedName>
</protein>
<feature type="region of interest" description="Disordered" evidence="1">
    <location>
        <begin position="78"/>
        <end position="112"/>
    </location>
</feature>
<sequence>MVASYHSTPHRDFFTSYKAGDFGIVRMGNTSCSKTVGILDIHIKTKVGFTIVLKDVCHVLNLQMNLISGTTLDNDSSALDIVPDPTQSQVTVDDEKMQDKIPDEEEVAESIE</sequence>
<feature type="compositionally biased region" description="Acidic residues" evidence="1">
    <location>
        <begin position="102"/>
        <end position="112"/>
    </location>
</feature>
<dbReference type="EMBL" id="BJWL01000397">
    <property type="protein sequence ID" value="GFS42233.1"/>
    <property type="molecule type" value="Genomic_DNA"/>
</dbReference>
<evidence type="ECO:0000256" key="1">
    <source>
        <dbReference type="SAM" id="MobiDB-lite"/>
    </source>
</evidence>
<dbReference type="InterPro" id="IPR054722">
    <property type="entry name" value="PolX-like_BBD"/>
</dbReference>
<gene>
    <name evidence="3" type="ORF">Acr_00g0078620</name>
</gene>
<comment type="caution">
    <text evidence="3">The sequence shown here is derived from an EMBL/GenBank/DDBJ whole genome shotgun (WGS) entry which is preliminary data.</text>
</comment>
<proteinExistence type="predicted"/>
<keyword evidence="4" id="KW-1185">Reference proteome</keyword>
<reference evidence="4" key="1">
    <citation type="submission" date="2019-07" db="EMBL/GenBank/DDBJ databases">
        <title>De Novo Assembly of kiwifruit Actinidia rufa.</title>
        <authorList>
            <person name="Sugita-Konishi S."/>
            <person name="Sato K."/>
            <person name="Mori E."/>
            <person name="Abe Y."/>
            <person name="Kisaki G."/>
            <person name="Hamano K."/>
            <person name="Suezawa K."/>
            <person name="Otani M."/>
            <person name="Fukuda T."/>
            <person name="Manabe T."/>
            <person name="Gomi K."/>
            <person name="Tabuchi M."/>
            <person name="Akimitsu K."/>
            <person name="Kataoka I."/>
        </authorList>
    </citation>
    <scope>NUCLEOTIDE SEQUENCE [LARGE SCALE GENOMIC DNA]</scope>
    <source>
        <strain evidence="4">cv. Fuchu</strain>
    </source>
</reference>
<dbReference type="Proteomes" id="UP000585474">
    <property type="component" value="Unassembled WGS sequence"/>
</dbReference>
<dbReference type="AlphaFoldDB" id="A0A7J0DUX4"/>
<evidence type="ECO:0000259" key="2">
    <source>
        <dbReference type="Pfam" id="PF22936"/>
    </source>
</evidence>